<dbReference type="SUPFAM" id="SSF109604">
    <property type="entry name" value="HD-domain/PDEase-like"/>
    <property type="match status" value="1"/>
</dbReference>
<protein>
    <submittedName>
        <fullName evidence="1">Phosphohydrolase</fullName>
    </submittedName>
</protein>
<keyword evidence="2" id="KW-1185">Reference proteome</keyword>
<dbReference type="GO" id="GO:0016787">
    <property type="term" value="F:hydrolase activity"/>
    <property type="evidence" value="ECO:0007669"/>
    <property type="project" value="UniProtKB-KW"/>
</dbReference>
<reference evidence="1 2" key="1">
    <citation type="submission" date="2019-03" db="EMBL/GenBank/DDBJ databases">
        <title>Genomics of glacier-inhabiting Cryobacterium strains.</title>
        <authorList>
            <person name="Liu Q."/>
            <person name="Xin Y.-H."/>
        </authorList>
    </citation>
    <scope>NUCLEOTIDE SEQUENCE [LARGE SCALE GENOMIC DNA]</scope>
    <source>
        <strain evidence="1 2">RHLT2-21</strain>
    </source>
</reference>
<dbReference type="Gene3D" id="1.10.3210.10">
    <property type="entry name" value="Hypothetical protein af1432"/>
    <property type="match status" value="1"/>
</dbReference>
<name>A0A4R8W9L4_9MICO</name>
<proteinExistence type="predicted"/>
<gene>
    <name evidence="1" type="ORF">E3O32_06955</name>
</gene>
<evidence type="ECO:0000313" key="2">
    <source>
        <dbReference type="Proteomes" id="UP000297643"/>
    </source>
</evidence>
<dbReference type="AlphaFoldDB" id="A0A4R8W9L4"/>
<dbReference type="EMBL" id="SOFM01000017">
    <property type="protein sequence ID" value="TFC05101.1"/>
    <property type="molecule type" value="Genomic_DNA"/>
</dbReference>
<accession>A0A4R8W9L4</accession>
<organism evidence="1 2">
    <name type="scientific">Cryobacterium mannosilyticum</name>
    <dbReference type="NCBI Taxonomy" id="1259190"/>
    <lineage>
        <taxon>Bacteria</taxon>
        <taxon>Bacillati</taxon>
        <taxon>Actinomycetota</taxon>
        <taxon>Actinomycetes</taxon>
        <taxon>Micrococcales</taxon>
        <taxon>Microbacteriaceae</taxon>
        <taxon>Cryobacterium</taxon>
    </lineage>
</organism>
<comment type="caution">
    <text evidence="1">The sequence shown here is derived from an EMBL/GenBank/DDBJ whole genome shotgun (WGS) entry which is preliminary data.</text>
</comment>
<keyword evidence="1" id="KW-0378">Hydrolase</keyword>
<evidence type="ECO:0000313" key="1">
    <source>
        <dbReference type="EMBL" id="TFC05101.1"/>
    </source>
</evidence>
<dbReference type="RefSeq" id="WP_134507998.1">
    <property type="nucleotide sequence ID" value="NZ_SOFM01000017.1"/>
</dbReference>
<dbReference type="Proteomes" id="UP000297643">
    <property type="component" value="Unassembled WGS sequence"/>
</dbReference>
<sequence>MPGTAVAPFVATARSIATAAHRGQVDKLGAAYIDHPRRVAERLADPLGQATAWLHDVLEDTDVSPSDLLAAGIPGGVVAAVELLTRTDAVSDADYYAGIRANPIALAVKRADIADNLEPWRVAQLDVNVREHLAAKCGKALAVLE</sequence>